<dbReference type="PANTHER" id="PTHR38433">
    <property type="match status" value="1"/>
</dbReference>
<dbReference type="EMBL" id="RBVX01000002">
    <property type="protein sequence ID" value="RSL34737.1"/>
    <property type="molecule type" value="Genomic_DNA"/>
</dbReference>
<name>A0A3R9RG86_9BACI</name>
<dbReference type="Proteomes" id="UP000275076">
    <property type="component" value="Unassembled WGS sequence"/>
</dbReference>
<protein>
    <submittedName>
        <fullName evidence="1">DUF1641 domain-containing protein</fullName>
    </submittedName>
</protein>
<dbReference type="AlphaFoldDB" id="A0A3R9RG86"/>
<comment type="caution">
    <text evidence="1">The sequence shown here is derived from an EMBL/GenBank/DDBJ whole genome shotgun (WGS) entry which is preliminary data.</text>
</comment>
<accession>A0A3R9RG86</accession>
<dbReference type="InterPro" id="IPR012440">
    <property type="entry name" value="DUF1641"/>
</dbReference>
<evidence type="ECO:0000313" key="2">
    <source>
        <dbReference type="Proteomes" id="UP000275076"/>
    </source>
</evidence>
<dbReference type="Pfam" id="PF07849">
    <property type="entry name" value="DUF1641"/>
    <property type="match status" value="1"/>
</dbReference>
<dbReference type="OrthoDB" id="147801at2"/>
<gene>
    <name evidence="1" type="ORF">D7Z54_02535</name>
</gene>
<organism evidence="1 2">
    <name type="scientific">Salibacterium salarium</name>
    <dbReference type="NCBI Taxonomy" id="284579"/>
    <lineage>
        <taxon>Bacteria</taxon>
        <taxon>Bacillati</taxon>
        <taxon>Bacillota</taxon>
        <taxon>Bacilli</taxon>
        <taxon>Bacillales</taxon>
        <taxon>Bacillaceae</taxon>
    </lineage>
</organism>
<reference evidence="1 2" key="1">
    <citation type="submission" date="2018-10" db="EMBL/GenBank/DDBJ databases">
        <title>Draft genome sequence of Bacillus salarius IM0101, isolated from a hypersaline soil in Inner Mongolia, China.</title>
        <authorList>
            <person name="Yamprayoonswat W."/>
            <person name="Boonvisut S."/>
            <person name="Jumpathong W."/>
            <person name="Sittihan S."/>
            <person name="Ruangsuj P."/>
            <person name="Wanthongcharoen S."/>
            <person name="Thongpramul N."/>
            <person name="Pimmason S."/>
            <person name="Yu B."/>
            <person name="Yasawong M."/>
        </authorList>
    </citation>
    <scope>NUCLEOTIDE SEQUENCE [LARGE SCALE GENOMIC DNA]</scope>
    <source>
        <strain evidence="1 2">IM0101</strain>
    </source>
</reference>
<sequence length="163" mass="18614">MAKPITQIDVQEKTEKEQKQQIHEDILNQIADNHDSIQTTLEIVEELQQAGILDMIKGLLRMRGQIGSISIDKINQPSMHHLIKNSFHMVEFVGKVEPDELEKMMNGMMKGMERLSKETEKTGDTGMWGLIKTMRDPHVLTALSYMTAFLNGFGEEMVNKETQ</sequence>
<evidence type="ECO:0000313" key="1">
    <source>
        <dbReference type="EMBL" id="RSL34737.1"/>
    </source>
</evidence>
<proteinExistence type="predicted"/>
<keyword evidence="2" id="KW-1185">Reference proteome</keyword>
<dbReference type="RefSeq" id="WP_125554156.1">
    <property type="nucleotide sequence ID" value="NZ_RBVX01000002.1"/>
</dbReference>
<dbReference type="PANTHER" id="PTHR38433:SF1">
    <property type="entry name" value="DUF1641 DOMAIN-CONTAINING PROTEIN"/>
    <property type="match status" value="1"/>
</dbReference>